<dbReference type="Pfam" id="PF08583">
    <property type="entry name" value="Cmc1"/>
    <property type="match status" value="1"/>
</dbReference>
<comment type="similarity">
    <text evidence="1 3">Belongs to the CMC family.</text>
</comment>
<reference evidence="5" key="1">
    <citation type="submission" date="2016-06" db="EMBL/GenBank/DDBJ databases">
        <title>Parallel loss of symbiosis genes in relatives of nitrogen-fixing non-legume Parasponia.</title>
        <authorList>
            <person name="Van Velzen R."/>
            <person name="Holmer R."/>
            <person name="Bu F."/>
            <person name="Rutten L."/>
            <person name="Van Zeijl A."/>
            <person name="Liu W."/>
            <person name="Santuari L."/>
            <person name="Cao Q."/>
            <person name="Sharma T."/>
            <person name="Shen D."/>
            <person name="Roswanjaya Y."/>
            <person name="Wardhani T."/>
            <person name="Kalhor M.S."/>
            <person name="Jansen J."/>
            <person name="Van den Hoogen J."/>
            <person name="Gungor B."/>
            <person name="Hartog M."/>
            <person name="Hontelez J."/>
            <person name="Verver J."/>
            <person name="Yang W.-C."/>
            <person name="Schijlen E."/>
            <person name="Repin R."/>
            <person name="Schilthuizen M."/>
            <person name="Schranz E."/>
            <person name="Heidstra R."/>
            <person name="Miyata K."/>
            <person name="Fedorova E."/>
            <person name="Kohlen W."/>
            <person name="Bisseling T."/>
            <person name="Smit S."/>
            <person name="Geurts R."/>
        </authorList>
    </citation>
    <scope>NUCLEOTIDE SEQUENCE [LARGE SCALE GENOMIC DNA]</scope>
    <source>
        <strain evidence="5">cv. RG33-2</strain>
    </source>
</reference>
<protein>
    <recommendedName>
        <fullName evidence="3">COX assembly mitochondrial protein</fullName>
    </recommendedName>
</protein>
<dbReference type="EMBL" id="JXTC01000164">
    <property type="protein sequence ID" value="PON84322.1"/>
    <property type="molecule type" value="Genomic_DNA"/>
</dbReference>
<keyword evidence="3" id="KW-0496">Mitochondrion</keyword>
<keyword evidence="5" id="KW-1185">Reference proteome</keyword>
<dbReference type="InParanoid" id="A0A2P5EFM6"/>
<evidence type="ECO:0000256" key="1">
    <source>
        <dbReference type="ARBA" id="ARBA00007347"/>
    </source>
</evidence>
<evidence type="ECO:0000313" key="4">
    <source>
        <dbReference type="EMBL" id="PON84322.1"/>
    </source>
</evidence>
<evidence type="ECO:0000313" key="5">
    <source>
        <dbReference type="Proteomes" id="UP000237000"/>
    </source>
</evidence>
<evidence type="ECO:0000256" key="3">
    <source>
        <dbReference type="RuleBase" id="RU364104"/>
    </source>
</evidence>
<comment type="subcellular location">
    <subcellularLocation>
        <location evidence="3">Mitochondrion</location>
    </subcellularLocation>
</comment>
<organism evidence="4 5">
    <name type="scientific">Trema orientale</name>
    <name type="common">Charcoal tree</name>
    <name type="synonym">Celtis orientalis</name>
    <dbReference type="NCBI Taxonomy" id="63057"/>
    <lineage>
        <taxon>Eukaryota</taxon>
        <taxon>Viridiplantae</taxon>
        <taxon>Streptophyta</taxon>
        <taxon>Embryophyta</taxon>
        <taxon>Tracheophyta</taxon>
        <taxon>Spermatophyta</taxon>
        <taxon>Magnoliopsida</taxon>
        <taxon>eudicotyledons</taxon>
        <taxon>Gunneridae</taxon>
        <taxon>Pentapetalae</taxon>
        <taxon>rosids</taxon>
        <taxon>fabids</taxon>
        <taxon>Rosales</taxon>
        <taxon>Cannabaceae</taxon>
        <taxon>Trema</taxon>
    </lineage>
</organism>
<dbReference type="Proteomes" id="UP000237000">
    <property type="component" value="Unassembled WGS sequence"/>
</dbReference>
<dbReference type="InterPro" id="IPR013892">
    <property type="entry name" value="Cyt_c_biogenesis_Cmc1-like"/>
</dbReference>
<dbReference type="STRING" id="63057.A0A2P5EFM6"/>
<keyword evidence="2" id="KW-1015">Disulfide bond</keyword>
<dbReference type="OrthoDB" id="771242at2759"/>
<evidence type="ECO:0000256" key="2">
    <source>
        <dbReference type="ARBA" id="ARBA00023157"/>
    </source>
</evidence>
<comment type="caution">
    <text evidence="4">The sequence shown here is derived from an EMBL/GenBank/DDBJ whole genome shotgun (WGS) entry which is preliminary data.</text>
</comment>
<proteinExistence type="inferred from homology"/>
<name>A0A2P5EFM6_TREOI</name>
<sequence>MAATAGGRGEEANETSECRRLQRALSECHRRIPSGPARNSACRHLNRALAECLVSTACPDQYDAVKSLCSSSGTALKRSQCQEAQLSLSFEEKNFGSRG</sequence>
<accession>A0A2P5EFM6</accession>
<gene>
    <name evidence="4" type="ORF">TorRG33x02_198870</name>
</gene>
<dbReference type="GO" id="GO:0005739">
    <property type="term" value="C:mitochondrion"/>
    <property type="evidence" value="ECO:0007669"/>
    <property type="project" value="UniProtKB-SubCell"/>
</dbReference>
<dbReference type="FunCoup" id="A0A2P5EFM6">
    <property type="interactions" value="511"/>
</dbReference>
<dbReference type="AlphaFoldDB" id="A0A2P5EFM6"/>